<dbReference type="AlphaFoldDB" id="A0A2N3Y9P0"/>
<proteinExistence type="predicted"/>
<keyword evidence="1" id="KW-0472">Membrane</keyword>
<name>A0A2N3Y9P0_SACSN</name>
<sequence>MTTPGNGRAVVDDVVHQSAPGLPRPVLIMAITLGALLALAVAGIGAYGWYGDHQAQKAAVEAEAARRSGPLPLAPVPAPKASSQECAAVLAALPSELAVGGELVPRRALAEPAAAGAVAWGDAKHDPLTVRCGIDAPAELTPTAQLVDVSGVSWLEINQGGDTSWLAVDRPVYVALTAPEGTGTGPLQDLSNILRSTLPTRPVFP</sequence>
<dbReference type="Pfam" id="PF12028">
    <property type="entry name" value="DUF3515"/>
    <property type="match status" value="1"/>
</dbReference>
<evidence type="ECO:0000313" key="3">
    <source>
        <dbReference type="Proteomes" id="UP000233786"/>
    </source>
</evidence>
<dbReference type="Proteomes" id="UP000233786">
    <property type="component" value="Unassembled WGS sequence"/>
</dbReference>
<evidence type="ECO:0000313" key="2">
    <source>
        <dbReference type="EMBL" id="PKW19652.1"/>
    </source>
</evidence>
<reference evidence="2" key="1">
    <citation type="submission" date="2017-12" db="EMBL/GenBank/DDBJ databases">
        <title>Sequencing the genomes of 1000 Actinobacteria strains.</title>
        <authorList>
            <person name="Klenk H.-P."/>
        </authorList>
    </citation>
    <scope>NUCLEOTIDE SEQUENCE [LARGE SCALE GENOMIC DNA]</scope>
    <source>
        <strain evidence="2">DSM 44228</strain>
    </source>
</reference>
<evidence type="ECO:0000256" key="1">
    <source>
        <dbReference type="SAM" id="Phobius"/>
    </source>
</evidence>
<dbReference type="InterPro" id="IPR021903">
    <property type="entry name" value="DUF3515"/>
</dbReference>
<dbReference type="STRING" id="994479.GCA_000194155_00322"/>
<dbReference type="EMBL" id="PJNB01000001">
    <property type="protein sequence ID" value="PKW19652.1"/>
    <property type="molecule type" value="Genomic_DNA"/>
</dbReference>
<dbReference type="RefSeq" id="WP_237710414.1">
    <property type="nucleotide sequence ID" value="NZ_CP061007.1"/>
</dbReference>
<protein>
    <submittedName>
        <fullName evidence="2">Uncharacterized protein DUF3515</fullName>
    </submittedName>
</protein>
<gene>
    <name evidence="2" type="ORF">A8926_7832</name>
</gene>
<keyword evidence="1" id="KW-1133">Transmembrane helix</keyword>
<organism evidence="2 3">
    <name type="scientific">Saccharopolyspora spinosa</name>
    <dbReference type="NCBI Taxonomy" id="60894"/>
    <lineage>
        <taxon>Bacteria</taxon>
        <taxon>Bacillati</taxon>
        <taxon>Actinomycetota</taxon>
        <taxon>Actinomycetes</taxon>
        <taxon>Pseudonocardiales</taxon>
        <taxon>Pseudonocardiaceae</taxon>
        <taxon>Saccharopolyspora</taxon>
    </lineage>
</organism>
<keyword evidence="1" id="KW-0812">Transmembrane</keyword>
<keyword evidence="3" id="KW-1185">Reference proteome</keyword>
<feature type="transmembrane region" description="Helical" evidence="1">
    <location>
        <begin position="26"/>
        <end position="50"/>
    </location>
</feature>
<accession>A0A2N3Y9P0</accession>
<comment type="caution">
    <text evidence="2">The sequence shown here is derived from an EMBL/GenBank/DDBJ whole genome shotgun (WGS) entry which is preliminary data.</text>
</comment>